<organism evidence="3 4">
    <name type="scientific">Adineta steineri</name>
    <dbReference type="NCBI Taxonomy" id="433720"/>
    <lineage>
        <taxon>Eukaryota</taxon>
        <taxon>Metazoa</taxon>
        <taxon>Spiralia</taxon>
        <taxon>Gnathifera</taxon>
        <taxon>Rotifera</taxon>
        <taxon>Eurotatoria</taxon>
        <taxon>Bdelloidea</taxon>
        <taxon>Adinetida</taxon>
        <taxon>Adinetidae</taxon>
        <taxon>Adineta</taxon>
    </lineage>
</organism>
<feature type="transmembrane region" description="Helical" evidence="1">
    <location>
        <begin position="235"/>
        <end position="256"/>
    </location>
</feature>
<feature type="transmembrane region" description="Helical" evidence="1">
    <location>
        <begin position="7"/>
        <end position="36"/>
    </location>
</feature>
<evidence type="ECO:0000259" key="2">
    <source>
        <dbReference type="Pfam" id="PF10277"/>
    </source>
</evidence>
<dbReference type="EMBL" id="CAJNOG010000963">
    <property type="protein sequence ID" value="CAF1389560.1"/>
    <property type="molecule type" value="Genomic_DNA"/>
</dbReference>
<dbReference type="Pfam" id="PF10277">
    <property type="entry name" value="Frag1"/>
    <property type="match status" value="1"/>
</dbReference>
<feature type="transmembrane region" description="Helical" evidence="1">
    <location>
        <begin position="162"/>
        <end position="188"/>
    </location>
</feature>
<evidence type="ECO:0000313" key="4">
    <source>
        <dbReference type="Proteomes" id="UP000663845"/>
    </source>
</evidence>
<feature type="transmembrane region" description="Helical" evidence="1">
    <location>
        <begin position="130"/>
        <end position="150"/>
    </location>
</feature>
<keyword evidence="1" id="KW-0472">Membrane</keyword>
<evidence type="ECO:0000256" key="1">
    <source>
        <dbReference type="SAM" id="Phobius"/>
    </source>
</evidence>
<feature type="transmembrane region" description="Helical" evidence="1">
    <location>
        <begin position="262"/>
        <end position="283"/>
    </location>
</feature>
<name>A0A815K1A2_9BILA</name>
<gene>
    <name evidence="3" type="ORF">JYZ213_LOCUS37126</name>
</gene>
<dbReference type="Proteomes" id="UP000663845">
    <property type="component" value="Unassembled WGS sequence"/>
</dbReference>
<accession>A0A815K1A2</accession>
<reference evidence="3" key="1">
    <citation type="submission" date="2021-02" db="EMBL/GenBank/DDBJ databases">
        <authorList>
            <person name="Nowell W R."/>
        </authorList>
    </citation>
    <scope>NUCLEOTIDE SEQUENCE</scope>
</reference>
<evidence type="ECO:0000313" key="3">
    <source>
        <dbReference type="EMBL" id="CAF1389560.1"/>
    </source>
</evidence>
<feature type="domain" description="CWH43-like N-terminal" evidence="2">
    <location>
        <begin position="88"/>
        <end position="283"/>
    </location>
</feature>
<proteinExistence type="predicted"/>
<protein>
    <recommendedName>
        <fullName evidence="2">CWH43-like N-terminal domain-containing protein</fullName>
    </recommendedName>
</protein>
<comment type="caution">
    <text evidence="3">The sequence shown here is derived from an EMBL/GenBank/DDBJ whole genome shotgun (WGS) entry which is preliminary data.</text>
</comment>
<keyword evidence="1" id="KW-1133">Transmembrane helix</keyword>
<feature type="transmembrane region" description="Helical" evidence="1">
    <location>
        <begin position="88"/>
        <end position="110"/>
    </location>
</feature>
<feature type="transmembrane region" description="Helical" evidence="1">
    <location>
        <begin position="56"/>
        <end position="76"/>
    </location>
</feature>
<dbReference type="AlphaFoldDB" id="A0A815K1A2"/>
<dbReference type="InterPro" id="IPR019402">
    <property type="entry name" value="CWH43_N"/>
</dbReference>
<sequence>MKRMISLIWYWSLLILPFTAIITFISTLIVCSLVLRDSTWSGQKYPNISVLGTGRGYIYFMSGFVILTPQFLLILIGRLQFLIQSQTIIHYVILIITFISTLIVCSLVLRDSTWSGQKYPNISVLGTGRGYIYFMSGFVILTPQFLLILIGRLQFLIQSQTIIHYVILYIIHSLGLIASVFLLIMAIVSLDDNVRLHVTGAFGMFGFLFAYCLLHTIVTFYLFIRRSRAPQHSNILWPLWFLICSIVLIIFASIWMVTAQSIPQYIAAAMPFLYIIGFVPQFWKQLKSKKQFVILPTQLHYSNEIIL</sequence>
<feature type="transmembrane region" description="Helical" evidence="1">
    <location>
        <begin position="200"/>
        <end position="223"/>
    </location>
</feature>
<keyword evidence="1" id="KW-0812">Transmembrane</keyword>